<dbReference type="OrthoDB" id="10055769at2759"/>
<protein>
    <recommendedName>
        <fullName evidence="1">RNA-dependent RNA polymerase</fullName>
        <ecNumber evidence="1">2.7.7.48</ecNumber>
    </recommendedName>
</protein>
<dbReference type="GO" id="GO:0003968">
    <property type="term" value="F:RNA-directed RNA polymerase activity"/>
    <property type="evidence" value="ECO:0007669"/>
    <property type="project" value="UniProtKB-KW"/>
</dbReference>
<evidence type="ECO:0000313" key="3">
    <source>
        <dbReference type="EMBL" id="KIP04020.1"/>
    </source>
</evidence>
<sequence length="1029" mass="116278">MTLPDGYTTLVDPESGLRSLFGISNVDGVEKVLARVSSQSRLPVPHGTDKIEARFDAEKTARVGNSFVQSSYLQVNTSLQDGWQQLDLEHEFKAKQAPGEALYLHDEENGWYGGQVHFTARLIRCKLSGDYRLELDKPCLGPSCEFSRRFGSDRFVRVRIDKDIIYAHNHGLLDYFTRPFIIGGYVFRAFFSRENTVFLFRTVERVRPMPDSSSVPELYRPPPCAGSNDWGVGEFLDWYNSLRLNSAQNMAKWSSRFALGLSNSVPGIRLRREDIHLIDDIISPSHQNYKGKPPAELVMTDGCGLANRAFFEILQRRLSWGSQAPNAVQVRVFGSKGLLMQHPEHMTCKKDERPQIWIRPSQRKIHYLEDTDDPSLLTVNVLRCSHLSSPSALSTETIINLAENGVDSATIIGFIKDSLTERVNNLTTWDGPDGCLRLWHYDMQEGNVINARRTREGVSTARVKGYVFEDSKTADYTEEEDETDGGLGEHSSAWWWDPVSGCPSSLEETAMVLLDSGFDPATSPVLREKQLNVAKKALKSALTKYRADVPMSCSAWAVPDPCGVLGPGEIYVESREKTLIDEKGRYTDRVIGEVLVTRNPCKLPTDVQRARAVDKHELHGLCDVVIVSTKGHKVNEELLSRHLLSMTGGGDYDGDRVQVFWNPALVKGFKSAKSEYATEPPAVATCLERSSETVEVFEERMQGRPDSERLVATQKYLLGALCDASVVGKCSTHWEASVYMHGYAAPETIRLAHVFCAVLDGSKTGVSLKPETYKKDKERYGNKFLPWKKPIYVDNSNTPTYTDGIRPGDAERDGTLANPFIMVQIRDDLMNSKKSYDDLICQRLGSLTSVVPDPHLTKPWEDLQERAKRSQITVERRLVPGTQRYMREPYMPLLVTAIEKQVEHLYAKHFTSKNSKSKGKQKGFTSLHIQQRQDTLRAQSKEFYALVARISEDFPEWTEDQLLPCIASYVYLYDYRQRSFAKWSLWPWNIAMGALCAIKAEATSKGRLKTVNIDFYSRFSISKKHIEMS</sequence>
<dbReference type="InterPro" id="IPR007855">
    <property type="entry name" value="RDRP"/>
</dbReference>
<evidence type="ECO:0000259" key="2">
    <source>
        <dbReference type="Pfam" id="PF05183"/>
    </source>
</evidence>
<dbReference type="GO" id="GO:0030422">
    <property type="term" value="P:siRNA processing"/>
    <property type="evidence" value="ECO:0007669"/>
    <property type="project" value="TreeGrafter"/>
</dbReference>
<dbReference type="PANTHER" id="PTHR23079">
    <property type="entry name" value="RNA-DEPENDENT RNA POLYMERASE"/>
    <property type="match status" value="1"/>
</dbReference>
<dbReference type="STRING" id="745531.A0A0C3S6B4"/>
<comment type="catalytic activity">
    <reaction evidence="1">
        <text>RNA(n) + a ribonucleoside 5'-triphosphate = RNA(n+1) + diphosphate</text>
        <dbReference type="Rhea" id="RHEA:21248"/>
        <dbReference type="Rhea" id="RHEA-COMP:14527"/>
        <dbReference type="Rhea" id="RHEA-COMP:17342"/>
        <dbReference type="ChEBI" id="CHEBI:33019"/>
        <dbReference type="ChEBI" id="CHEBI:61557"/>
        <dbReference type="ChEBI" id="CHEBI:140395"/>
        <dbReference type="EC" id="2.7.7.48"/>
    </reaction>
</comment>
<feature type="domain" description="RDRP core" evidence="2">
    <location>
        <begin position="133"/>
        <end position="793"/>
    </location>
</feature>
<comment type="similarity">
    <text evidence="1">Belongs to the RdRP family.</text>
</comment>
<dbReference type="GO" id="GO:0031380">
    <property type="term" value="C:nuclear RNA-directed RNA polymerase complex"/>
    <property type="evidence" value="ECO:0007669"/>
    <property type="project" value="TreeGrafter"/>
</dbReference>
<organism evidence="3 4">
    <name type="scientific">Phlebiopsis gigantea (strain 11061_1 CR5-6)</name>
    <name type="common">White-rot fungus</name>
    <name type="synonym">Peniophora gigantea</name>
    <dbReference type="NCBI Taxonomy" id="745531"/>
    <lineage>
        <taxon>Eukaryota</taxon>
        <taxon>Fungi</taxon>
        <taxon>Dikarya</taxon>
        <taxon>Basidiomycota</taxon>
        <taxon>Agaricomycotina</taxon>
        <taxon>Agaricomycetes</taxon>
        <taxon>Polyporales</taxon>
        <taxon>Phanerochaetaceae</taxon>
        <taxon>Phlebiopsis</taxon>
    </lineage>
</organism>
<proteinExistence type="inferred from homology"/>
<dbReference type="EC" id="2.7.7.48" evidence="1"/>
<dbReference type="PANTHER" id="PTHR23079:SF14">
    <property type="entry name" value="RNA-DEPENDENT RNA POLYMERASE"/>
    <property type="match status" value="1"/>
</dbReference>
<gene>
    <name evidence="3" type="ORF">PHLGIDRAFT_76642</name>
</gene>
<name>A0A0C3S6B4_PHLG1</name>
<dbReference type="HOGENOM" id="CLU_003387_1_0_1"/>
<dbReference type="Proteomes" id="UP000053257">
    <property type="component" value="Unassembled WGS sequence"/>
</dbReference>
<dbReference type="GO" id="GO:0003723">
    <property type="term" value="F:RNA binding"/>
    <property type="evidence" value="ECO:0007669"/>
    <property type="project" value="UniProtKB-KW"/>
</dbReference>
<keyword evidence="1" id="KW-0696">RNA-directed RNA polymerase</keyword>
<dbReference type="AlphaFoldDB" id="A0A0C3S6B4"/>
<keyword evidence="1" id="KW-0548">Nucleotidyltransferase</keyword>
<keyword evidence="1" id="KW-0808">Transferase</keyword>
<dbReference type="InterPro" id="IPR057596">
    <property type="entry name" value="RDRP_core"/>
</dbReference>
<dbReference type="EMBL" id="KN840590">
    <property type="protein sequence ID" value="KIP04020.1"/>
    <property type="molecule type" value="Genomic_DNA"/>
</dbReference>
<keyword evidence="1" id="KW-0694">RNA-binding</keyword>
<dbReference type="Pfam" id="PF05183">
    <property type="entry name" value="RdRP"/>
    <property type="match status" value="1"/>
</dbReference>
<accession>A0A0C3S6B4</accession>
<keyword evidence="4" id="KW-1185">Reference proteome</keyword>
<evidence type="ECO:0000256" key="1">
    <source>
        <dbReference type="RuleBase" id="RU363098"/>
    </source>
</evidence>
<reference evidence="3 4" key="1">
    <citation type="journal article" date="2014" name="PLoS Genet.">
        <title>Analysis of the Phlebiopsis gigantea genome, transcriptome and secretome provides insight into its pioneer colonization strategies of wood.</title>
        <authorList>
            <person name="Hori C."/>
            <person name="Ishida T."/>
            <person name="Igarashi K."/>
            <person name="Samejima M."/>
            <person name="Suzuki H."/>
            <person name="Master E."/>
            <person name="Ferreira P."/>
            <person name="Ruiz-Duenas F.J."/>
            <person name="Held B."/>
            <person name="Canessa P."/>
            <person name="Larrondo L.F."/>
            <person name="Schmoll M."/>
            <person name="Druzhinina I.S."/>
            <person name="Kubicek C.P."/>
            <person name="Gaskell J.A."/>
            <person name="Kersten P."/>
            <person name="St John F."/>
            <person name="Glasner J."/>
            <person name="Sabat G."/>
            <person name="Splinter BonDurant S."/>
            <person name="Syed K."/>
            <person name="Yadav J."/>
            <person name="Mgbeahuruike A.C."/>
            <person name="Kovalchuk A."/>
            <person name="Asiegbu F.O."/>
            <person name="Lackner G."/>
            <person name="Hoffmeister D."/>
            <person name="Rencoret J."/>
            <person name="Gutierrez A."/>
            <person name="Sun H."/>
            <person name="Lindquist E."/>
            <person name="Barry K."/>
            <person name="Riley R."/>
            <person name="Grigoriev I.V."/>
            <person name="Henrissat B."/>
            <person name="Kues U."/>
            <person name="Berka R.M."/>
            <person name="Martinez A.T."/>
            <person name="Covert S.F."/>
            <person name="Blanchette R.A."/>
            <person name="Cullen D."/>
        </authorList>
    </citation>
    <scope>NUCLEOTIDE SEQUENCE [LARGE SCALE GENOMIC DNA]</scope>
    <source>
        <strain evidence="3 4">11061_1 CR5-6</strain>
    </source>
</reference>
<evidence type="ECO:0000313" key="4">
    <source>
        <dbReference type="Proteomes" id="UP000053257"/>
    </source>
</evidence>